<name>A0A5E7YZY4_9SPHN</name>
<dbReference type="Proteomes" id="UP000326857">
    <property type="component" value="Unassembled WGS sequence"/>
</dbReference>
<protein>
    <submittedName>
        <fullName evidence="1">Uncharacterized protein</fullName>
    </submittedName>
</protein>
<evidence type="ECO:0000313" key="1">
    <source>
        <dbReference type="EMBL" id="VVT11888.1"/>
    </source>
</evidence>
<reference evidence="1 2" key="1">
    <citation type="submission" date="2019-09" db="EMBL/GenBank/DDBJ databases">
        <authorList>
            <person name="Dittami M. S."/>
        </authorList>
    </citation>
    <scope>NUCLEOTIDE SEQUENCE [LARGE SCALE GENOMIC DNA]</scope>
    <source>
        <strain evidence="1">SPHINGO391</strain>
    </source>
</reference>
<dbReference type="RefSeq" id="WP_151990630.1">
    <property type="nucleotide sequence ID" value="NZ_LR701528.1"/>
</dbReference>
<organism evidence="1 2">
    <name type="scientific">Sphingomonas aurantiaca</name>
    <dbReference type="NCBI Taxonomy" id="185949"/>
    <lineage>
        <taxon>Bacteria</taxon>
        <taxon>Pseudomonadati</taxon>
        <taxon>Pseudomonadota</taxon>
        <taxon>Alphaproteobacteria</taxon>
        <taxon>Sphingomonadales</taxon>
        <taxon>Sphingomonadaceae</taxon>
        <taxon>Sphingomonas</taxon>
    </lineage>
</organism>
<accession>A0A5E7YZY4</accession>
<proteinExistence type="predicted"/>
<evidence type="ECO:0000313" key="2">
    <source>
        <dbReference type="Proteomes" id="UP000326857"/>
    </source>
</evidence>
<dbReference type="AlphaFoldDB" id="A0A5E7YZY4"/>
<sequence>MRGKVARWRLLYPWEYLEFDAQAEPNRLIGAHQNLGAALNGTAHELKLNRPDPVDLARLKAARDGATKEGQA</sequence>
<gene>
    <name evidence="1" type="ORF">SPHINGO391_410130</name>
</gene>
<dbReference type="EMBL" id="CABVLI010000036">
    <property type="protein sequence ID" value="VVT11888.1"/>
    <property type="molecule type" value="Genomic_DNA"/>
</dbReference>